<dbReference type="EMBL" id="CAMPGE010018022">
    <property type="protein sequence ID" value="CAI2376462.1"/>
    <property type="molecule type" value="Genomic_DNA"/>
</dbReference>
<evidence type="ECO:0000313" key="1">
    <source>
        <dbReference type="EMBL" id="CAI2376462.1"/>
    </source>
</evidence>
<gene>
    <name evidence="1" type="ORF">ECRASSUSDP1_LOCUS17832</name>
</gene>
<accession>A0AAD2D1I3</accession>
<proteinExistence type="predicted"/>
<comment type="caution">
    <text evidence="1">The sequence shown here is derived from an EMBL/GenBank/DDBJ whole genome shotgun (WGS) entry which is preliminary data.</text>
</comment>
<dbReference type="AlphaFoldDB" id="A0AAD2D1I3"/>
<protein>
    <submittedName>
        <fullName evidence="1">Uncharacterized protein</fullName>
    </submittedName>
</protein>
<sequence>MCLYLGNFSVTIVSQIITIFQSQCRIHSHFSNIKLFKIGCTLRIYPHCFF</sequence>
<reference evidence="1" key="1">
    <citation type="submission" date="2023-07" db="EMBL/GenBank/DDBJ databases">
        <authorList>
            <consortium name="AG Swart"/>
            <person name="Singh M."/>
            <person name="Singh A."/>
            <person name="Seah K."/>
            <person name="Emmerich C."/>
        </authorList>
    </citation>
    <scope>NUCLEOTIDE SEQUENCE</scope>
    <source>
        <strain evidence="1">DP1</strain>
    </source>
</reference>
<organism evidence="1 2">
    <name type="scientific">Euplotes crassus</name>
    <dbReference type="NCBI Taxonomy" id="5936"/>
    <lineage>
        <taxon>Eukaryota</taxon>
        <taxon>Sar</taxon>
        <taxon>Alveolata</taxon>
        <taxon>Ciliophora</taxon>
        <taxon>Intramacronucleata</taxon>
        <taxon>Spirotrichea</taxon>
        <taxon>Hypotrichia</taxon>
        <taxon>Euplotida</taxon>
        <taxon>Euplotidae</taxon>
        <taxon>Moneuplotes</taxon>
    </lineage>
</organism>
<evidence type="ECO:0000313" key="2">
    <source>
        <dbReference type="Proteomes" id="UP001295684"/>
    </source>
</evidence>
<keyword evidence="2" id="KW-1185">Reference proteome</keyword>
<name>A0AAD2D1I3_EUPCR</name>
<dbReference type="Proteomes" id="UP001295684">
    <property type="component" value="Unassembled WGS sequence"/>
</dbReference>